<dbReference type="Proteomes" id="UP000828941">
    <property type="component" value="Chromosome 14"/>
</dbReference>
<proteinExistence type="predicted"/>
<sequence>MGSPANDSDEPLTPAGRLFLQPETNQIIHCVIGLKNPIDIHAMKAEILNSLMLKHPRFTSIMVRDHRGFEHWRRTQVDIDRHVVIIDHPVSAAADDQSAINEYLSELSIDASGLSADKPLWEIHILKAHKCGIFRIHHSLGDGISLMSLLLANCRKVNDPDAMPTVVSFGGTKSNGRNWMDWRNLWDFVRMVWFSFIFVMEFIVRCLWVRDRKTPVSGGAGVELWPRKMATARFLLEDMKALKKAVVNATINDILFAIISCGLSRYLDFRAPNELKDGLRITGIAMVNLRSQQGLQVLSDLMKGNSGTRWGNKFGMFLLPIYYQRSNISDPLEYLKRAKQMIDRKKQSLEGHFSYKIGNFVMSNLGAKFASMLNYRVLCNTTFTISNVVGPQEEIMIAGNPVTYLRANNSALPHALTLNMVSYAGMADMQVQVAKDIIPDPEFLCKCFEDALLELKKHATLKN</sequence>
<comment type="caution">
    <text evidence="1">The sequence shown here is derived from an EMBL/GenBank/DDBJ whole genome shotgun (WGS) entry which is preliminary data.</text>
</comment>
<gene>
    <name evidence="1" type="ORF">L6164_035688</name>
</gene>
<dbReference type="EMBL" id="CM039439">
    <property type="protein sequence ID" value="KAI4295669.1"/>
    <property type="molecule type" value="Genomic_DNA"/>
</dbReference>
<protein>
    <submittedName>
        <fullName evidence="1">Uncharacterized protein</fullName>
    </submittedName>
</protein>
<accession>A0ACB9KET1</accession>
<keyword evidence="2" id="KW-1185">Reference proteome</keyword>
<evidence type="ECO:0000313" key="1">
    <source>
        <dbReference type="EMBL" id="KAI4295669.1"/>
    </source>
</evidence>
<organism evidence="1 2">
    <name type="scientific">Bauhinia variegata</name>
    <name type="common">Purple orchid tree</name>
    <name type="synonym">Phanera variegata</name>
    <dbReference type="NCBI Taxonomy" id="167791"/>
    <lineage>
        <taxon>Eukaryota</taxon>
        <taxon>Viridiplantae</taxon>
        <taxon>Streptophyta</taxon>
        <taxon>Embryophyta</taxon>
        <taxon>Tracheophyta</taxon>
        <taxon>Spermatophyta</taxon>
        <taxon>Magnoliopsida</taxon>
        <taxon>eudicotyledons</taxon>
        <taxon>Gunneridae</taxon>
        <taxon>Pentapetalae</taxon>
        <taxon>rosids</taxon>
        <taxon>fabids</taxon>
        <taxon>Fabales</taxon>
        <taxon>Fabaceae</taxon>
        <taxon>Cercidoideae</taxon>
        <taxon>Cercideae</taxon>
        <taxon>Bauhiniinae</taxon>
        <taxon>Bauhinia</taxon>
    </lineage>
</organism>
<name>A0ACB9KET1_BAUVA</name>
<evidence type="ECO:0000313" key="2">
    <source>
        <dbReference type="Proteomes" id="UP000828941"/>
    </source>
</evidence>
<reference evidence="1 2" key="1">
    <citation type="journal article" date="2022" name="DNA Res.">
        <title>Chromosomal-level genome assembly of the orchid tree Bauhinia variegata (Leguminosae; Cercidoideae) supports the allotetraploid origin hypothesis of Bauhinia.</title>
        <authorList>
            <person name="Zhong Y."/>
            <person name="Chen Y."/>
            <person name="Zheng D."/>
            <person name="Pang J."/>
            <person name="Liu Y."/>
            <person name="Luo S."/>
            <person name="Meng S."/>
            <person name="Qian L."/>
            <person name="Wei D."/>
            <person name="Dai S."/>
            <person name="Zhou R."/>
        </authorList>
    </citation>
    <scope>NUCLEOTIDE SEQUENCE [LARGE SCALE GENOMIC DNA]</scope>
    <source>
        <strain evidence="1">BV-YZ2020</strain>
    </source>
</reference>